<feature type="non-terminal residue" evidence="1">
    <location>
        <position position="1"/>
    </location>
</feature>
<comment type="caution">
    <text evidence="1">The sequence shown here is derived from an EMBL/GenBank/DDBJ whole genome shotgun (WGS) entry which is preliminary data.</text>
</comment>
<proteinExistence type="predicted"/>
<keyword evidence="2" id="KW-1185">Reference proteome</keyword>
<evidence type="ECO:0000313" key="2">
    <source>
        <dbReference type="Proteomes" id="UP001529510"/>
    </source>
</evidence>
<name>A0ABD0NXP3_CIRMR</name>
<accession>A0ABD0NXP3</accession>
<dbReference type="Proteomes" id="UP001529510">
    <property type="component" value="Unassembled WGS sequence"/>
</dbReference>
<feature type="non-terminal residue" evidence="1">
    <location>
        <position position="65"/>
    </location>
</feature>
<reference evidence="1 2" key="1">
    <citation type="submission" date="2024-05" db="EMBL/GenBank/DDBJ databases">
        <title>Genome sequencing and assembly of Indian major carp, Cirrhinus mrigala (Hamilton, 1822).</title>
        <authorList>
            <person name="Mohindra V."/>
            <person name="Chowdhury L.M."/>
            <person name="Lal K."/>
            <person name="Jena J.K."/>
        </authorList>
    </citation>
    <scope>NUCLEOTIDE SEQUENCE [LARGE SCALE GENOMIC DNA]</scope>
    <source>
        <strain evidence="1">CM1030</strain>
        <tissue evidence="1">Blood</tissue>
    </source>
</reference>
<dbReference type="AlphaFoldDB" id="A0ABD0NXP3"/>
<evidence type="ECO:0000313" key="1">
    <source>
        <dbReference type="EMBL" id="KAL0165273.1"/>
    </source>
</evidence>
<protein>
    <submittedName>
        <fullName evidence="1">Uncharacterized protein</fullName>
    </submittedName>
</protein>
<organism evidence="1 2">
    <name type="scientific">Cirrhinus mrigala</name>
    <name type="common">Mrigala</name>
    <dbReference type="NCBI Taxonomy" id="683832"/>
    <lineage>
        <taxon>Eukaryota</taxon>
        <taxon>Metazoa</taxon>
        <taxon>Chordata</taxon>
        <taxon>Craniata</taxon>
        <taxon>Vertebrata</taxon>
        <taxon>Euteleostomi</taxon>
        <taxon>Actinopterygii</taxon>
        <taxon>Neopterygii</taxon>
        <taxon>Teleostei</taxon>
        <taxon>Ostariophysi</taxon>
        <taxon>Cypriniformes</taxon>
        <taxon>Cyprinidae</taxon>
        <taxon>Labeoninae</taxon>
        <taxon>Labeonini</taxon>
        <taxon>Cirrhinus</taxon>
    </lineage>
</organism>
<gene>
    <name evidence="1" type="ORF">M9458_041026</name>
</gene>
<dbReference type="EMBL" id="JAMKFB020000020">
    <property type="protein sequence ID" value="KAL0165273.1"/>
    <property type="molecule type" value="Genomic_DNA"/>
</dbReference>
<sequence length="65" mass="7864">GTTRQTWRSWRSVCGRCRWTGCSGAPPNWFLWVTASRNCRSTAWWRTTRWEQTSWRRRSPSLRTT</sequence>